<evidence type="ECO:0000313" key="9">
    <source>
        <dbReference type="Proteomes" id="UP000242791"/>
    </source>
</evidence>
<dbReference type="OrthoDB" id="4200494at2759"/>
<dbReference type="Pfam" id="PF01636">
    <property type="entry name" value="APH"/>
    <property type="match status" value="1"/>
</dbReference>
<keyword evidence="5" id="KW-0496">Mitochondrion</keyword>
<dbReference type="Proteomes" id="UP000242791">
    <property type="component" value="Unassembled WGS sequence"/>
</dbReference>
<reference evidence="8 9" key="1">
    <citation type="submission" date="2015-08" db="EMBL/GenBank/DDBJ databases">
        <title>Emmonsia species relationships and genome sequence.</title>
        <authorList>
            <person name="Cuomo C.A."/>
            <person name="Schwartz I.S."/>
            <person name="Kenyon C."/>
            <person name="De Hoog G.S."/>
            <person name="Govender N.P."/>
            <person name="Botha A."/>
            <person name="Moreno L."/>
            <person name="De Vries M."/>
            <person name="Munoz J.F."/>
            <person name="Stielow J.B."/>
        </authorList>
    </citation>
    <scope>NUCLEOTIDE SEQUENCE [LARGE SCALE GENOMIC DNA]</scope>
    <source>
        <strain evidence="8 9">EI222</strain>
    </source>
</reference>
<keyword evidence="9" id="KW-1185">Reference proteome</keyword>
<dbReference type="AlphaFoldDB" id="A0A1J9QQZ2"/>
<dbReference type="Gene3D" id="3.90.1200.10">
    <property type="match status" value="1"/>
</dbReference>
<comment type="caution">
    <text evidence="8">The sequence shown here is derived from an EMBL/GenBank/DDBJ whole genome shotgun (WGS) entry which is preliminary data.</text>
</comment>
<dbReference type="GO" id="GO:0005739">
    <property type="term" value="C:mitochondrion"/>
    <property type="evidence" value="ECO:0007669"/>
    <property type="project" value="UniProtKB-SubCell"/>
</dbReference>
<name>A0A1J9QQZ2_9EURO</name>
<feature type="domain" description="Aminoglycoside phosphotransferase" evidence="7">
    <location>
        <begin position="219"/>
        <end position="296"/>
    </location>
</feature>
<evidence type="ECO:0000313" key="8">
    <source>
        <dbReference type="EMBL" id="OJD22635.1"/>
    </source>
</evidence>
<evidence type="ECO:0000256" key="6">
    <source>
        <dbReference type="ARBA" id="ARBA00031849"/>
    </source>
</evidence>
<protein>
    <recommendedName>
        <fullName evidence="3">Altered inheritance of mitochondria protein 9, mitochondrial</fullName>
    </recommendedName>
    <alternativeName>
        <fullName evidence="6">Found in mitochondrial proteome protein 29</fullName>
    </alternativeName>
</protein>
<comment type="subcellular location">
    <subcellularLocation>
        <location evidence="1">Mitochondrion</location>
    </subcellularLocation>
</comment>
<dbReference type="InterPro" id="IPR002575">
    <property type="entry name" value="Aminoglycoside_PTrfase"/>
</dbReference>
<organism evidence="8 9">
    <name type="scientific">Blastomyces percursus</name>
    <dbReference type="NCBI Taxonomy" id="1658174"/>
    <lineage>
        <taxon>Eukaryota</taxon>
        <taxon>Fungi</taxon>
        <taxon>Dikarya</taxon>
        <taxon>Ascomycota</taxon>
        <taxon>Pezizomycotina</taxon>
        <taxon>Eurotiomycetes</taxon>
        <taxon>Eurotiomycetidae</taxon>
        <taxon>Onygenales</taxon>
        <taxon>Ajellomycetaceae</taxon>
        <taxon>Blastomyces</taxon>
    </lineage>
</organism>
<evidence type="ECO:0000256" key="1">
    <source>
        <dbReference type="ARBA" id="ARBA00004173"/>
    </source>
</evidence>
<dbReference type="PANTHER" id="PTHR36091:SF1">
    <property type="entry name" value="ALTERED INHERITANCE OF MITOCHONDRIA PROTEIN 9, MITOCHONDRIAL"/>
    <property type="match status" value="1"/>
</dbReference>
<evidence type="ECO:0000259" key="7">
    <source>
        <dbReference type="Pfam" id="PF01636"/>
    </source>
</evidence>
<gene>
    <name evidence="8" type="ORF">ACJ73_06016</name>
</gene>
<dbReference type="InterPro" id="IPR051035">
    <property type="entry name" value="Mito_inheritance_9"/>
</dbReference>
<keyword evidence="4" id="KW-0809">Transit peptide</keyword>
<evidence type="ECO:0000256" key="3">
    <source>
        <dbReference type="ARBA" id="ARBA00016197"/>
    </source>
</evidence>
<dbReference type="SUPFAM" id="SSF56112">
    <property type="entry name" value="Protein kinase-like (PK-like)"/>
    <property type="match status" value="1"/>
</dbReference>
<evidence type="ECO:0000256" key="4">
    <source>
        <dbReference type="ARBA" id="ARBA00022946"/>
    </source>
</evidence>
<sequence>FNEQYQLSRHCLRFNLSKLLDTAVAIAGDGARYCAKVLKCSEGLHNKAFILTMDNGAKLPNPNAGPARYTTASEVATRHFLREIFNIPVPRILAWSSDASNPVGAEYIIEEKAPGVRLGSFWNHWSRGPKLKIITQIAQIEDVLTSISFPKHGCIYFKEDLLALTGVAPDLGPLSLPELWNSGRASMKLDCSPWRNPLAYTQAMGLNEIAWIKSHATPRMNHYRSSSEPELPEDPLRLLTQYINVTPYLVPLDNSEGSPSVLWHPDLHLNNVFVDPESHEITCIVDWQSAAVAPLFFQCGVPTMFRHSKPVRDDWVVPERPANFESLDEDEKRQIDEDLESETLHKYYEVQTYKKAPRHWAALQQQKATPFLRKPVWLVTGVWENRDLFFLRQSLLSLMAHWEEFRNGVPCPLSFSEEELKLHAKEEENMDGIGQLLKIFQDQGVLPVDGMVEPEDYETAKGNSISWLGRR</sequence>
<evidence type="ECO:0000256" key="5">
    <source>
        <dbReference type="ARBA" id="ARBA00023128"/>
    </source>
</evidence>
<feature type="non-terminal residue" evidence="8">
    <location>
        <position position="1"/>
    </location>
</feature>
<dbReference type="VEuPathDB" id="FungiDB:ACJ73_06016"/>
<dbReference type="PANTHER" id="PTHR36091">
    <property type="entry name" value="ALTERED INHERITANCE OF MITOCHONDRIA PROTEIN 9, MITOCHONDRIAL"/>
    <property type="match status" value="1"/>
</dbReference>
<dbReference type="InterPro" id="IPR011009">
    <property type="entry name" value="Kinase-like_dom_sf"/>
</dbReference>
<accession>A0A1J9QQZ2</accession>
<comment type="similarity">
    <text evidence="2">Belongs to the AIM9 family.</text>
</comment>
<proteinExistence type="inferred from homology"/>
<evidence type="ECO:0000256" key="2">
    <source>
        <dbReference type="ARBA" id="ARBA00005543"/>
    </source>
</evidence>
<dbReference type="EMBL" id="LGTZ01001001">
    <property type="protein sequence ID" value="OJD22635.1"/>
    <property type="molecule type" value="Genomic_DNA"/>
</dbReference>